<sequence length="479" mass="54174">MTPEERARAELDALLYDGADLAEELESQKPGKKKRRKIHEGANIRWRERDQDGNLIPQFPRSCPSTRNCSANQYRAEREPRPEGDVEPQDPTAVSSRDEHLQRLQDILGSIHLPSCSRPSDWEIRKALSDERESVFDGFFNAIPPTSAVVRDEHGQHQLCEQACLLPTNLPESICACNHPNLSLTAGKPVTLVTINGHYDLCLPSLCCQSCQKSWTPEVVDLLACNYWPATGGSICGDSFQKSYLEYRYCQFEVDKLCRVEHFVCPACKPNMLAVSADGNRKHYRFKKSKGTDEKAFFEGLFLAKDEEVSSFVDKIRSQMKSRPGSAVCGTSKWTAARESSQKSSAKVDEEGLEITVCGHCLLLKGLNMYRGEIYAYPMFLQQEMARTRNVSFFCTDIACRYWPYFERMVEKVPELQDLTKMKPFLSVMHAKAHTWKCEVKWGGRNQVGAGTTIGEEVEQTNSFLSRVALTTKYMTKSG</sequence>
<gene>
    <name evidence="3" type="ORF">SKAU_G00020860</name>
</gene>
<dbReference type="AlphaFoldDB" id="A0A9Q1GCT9"/>
<accession>A0A9Q1GCT9</accession>
<dbReference type="PANTHER" id="PTHR33104:SF2">
    <property type="entry name" value="CXC3 LIKE CYSTEINE CLUSTER DOMAIN-CONTAINING PROTEIN"/>
    <property type="match status" value="1"/>
</dbReference>
<protein>
    <recommendedName>
        <fullName evidence="2">CxC3 like cysteine cluster domain-containing protein</fullName>
    </recommendedName>
</protein>
<feature type="compositionally biased region" description="Basic and acidic residues" evidence="1">
    <location>
        <begin position="75"/>
        <end position="84"/>
    </location>
</feature>
<dbReference type="Pfam" id="PF18804">
    <property type="entry name" value="CxC3"/>
    <property type="match status" value="1"/>
</dbReference>
<name>A0A9Q1GCT9_SYNKA</name>
<feature type="compositionally biased region" description="Polar residues" evidence="1">
    <location>
        <begin position="63"/>
        <end position="73"/>
    </location>
</feature>
<keyword evidence="4" id="KW-1185">Reference proteome</keyword>
<feature type="domain" description="CxC3 like cysteine cluster" evidence="2">
    <location>
        <begin position="167"/>
        <end position="248"/>
    </location>
</feature>
<comment type="caution">
    <text evidence="3">The sequence shown here is derived from an EMBL/GenBank/DDBJ whole genome shotgun (WGS) entry which is preliminary data.</text>
</comment>
<dbReference type="InterPro" id="IPR040521">
    <property type="entry name" value="KDZ"/>
</dbReference>
<proteinExistence type="predicted"/>
<evidence type="ECO:0000256" key="1">
    <source>
        <dbReference type="SAM" id="MobiDB-lite"/>
    </source>
</evidence>
<dbReference type="InterPro" id="IPR040564">
    <property type="entry name" value="CxC3-like"/>
</dbReference>
<evidence type="ECO:0000313" key="4">
    <source>
        <dbReference type="Proteomes" id="UP001152622"/>
    </source>
</evidence>
<dbReference type="Pfam" id="PF18758">
    <property type="entry name" value="KDZ"/>
    <property type="match status" value="1"/>
</dbReference>
<reference evidence="3" key="1">
    <citation type="journal article" date="2023" name="Science">
        <title>Genome structures resolve the early diversification of teleost fishes.</title>
        <authorList>
            <person name="Parey E."/>
            <person name="Louis A."/>
            <person name="Montfort J."/>
            <person name="Bouchez O."/>
            <person name="Roques C."/>
            <person name="Iampietro C."/>
            <person name="Lluch J."/>
            <person name="Castinel A."/>
            <person name="Donnadieu C."/>
            <person name="Desvignes T."/>
            <person name="Floi Bucao C."/>
            <person name="Jouanno E."/>
            <person name="Wen M."/>
            <person name="Mejri S."/>
            <person name="Dirks R."/>
            <person name="Jansen H."/>
            <person name="Henkel C."/>
            <person name="Chen W.J."/>
            <person name="Zahm M."/>
            <person name="Cabau C."/>
            <person name="Klopp C."/>
            <person name="Thompson A.W."/>
            <person name="Robinson-Rechavi M."/>
            <person name="Braasch I."/>
            <person name="Lecointre G."/>
            <person name="Bobe J."/>
            <person name="Postlethwait J.H."/>
            <person name="Berthelot C."/>
            <person name="Roest Crollius H."/>
            <person name="Guiguen Y."/>
        </authorList>
    </citation>
    <scope>NUCLEOTIDE SEQUENCE</scope>
    <source>
        <strain evidence="3">WJC10195</strain>
    </source>
</reference>
<evidence type="ECO:0000259" key="2">
    <source>
        <dbReference type="Pfam" id="PF18804"/>
    </source>
</evidence>
<organism evidence="3 4">
    <name type="scientific">Synaphobranchus kaupii</name>
    <name type="common">Kaup's arrowtooth eel</name>
    <dbReference type="NCBI Taxonomy" id="118154"/>
    <lineage>
        <taxon>Eukaryota</taxon>
        <taxon>Metazoa</taxon>
        <taxon>Chordata</taxon>
        <taxon>Craniata</taxon>
        <taxon>Vertebrata</taxon>
        <taxon>Euteleostomi</taxon>
        <taxon>Actinopterygii</taxon>
        <taxon>Neopterygii</taxon>
        <taxon>Teleostei</taxon>
        <taxon>Anguilliformes</taxon>
        <taxon>Synaphobranchidae</taxon>
        <taxon>Synaphobranchus</taxon>
    </lineage>
</organism>
<dbReference type="PANTHER" id="PTHR33104">
    <property type="entry name" value="SI:DKEY-29D5.2"/>
    <property type="match status" value="1"/>
</dbReference>
<feature type="region of interest" description="Disordered" evidence="1">
    <location>
        <begin position="25"/>
        <end position="99"/>
    </location>
</feature>
<dbReference type="EMBL" id="JAINUF010000001">
    <property type="protein sequence ID" value="KAJ8381308.1"/>
    <property type="molecule type" value="Genomic_DNA"/>
</dbReference>
<dbReference type="Proteomes" id="UP001152622">
    <property type="component" value="Chromosome 1"/>
</dbReference>
<feature type="compositionally biased region" description="Basic and acidic residues" evidence="1">
    <location>
        <begin position="39"/>
        <end position="52"/>
    </location>
</feature>
<evidence type="ECO:0000313" key="3">
    <source>
        <dbReference type="EMBL" id="KAJ8381308.1"/>
    </source>
</evidence>
<dbReference type="OrthoDB" id="8942143at2759"/>